<evidence type="ECO:0000256" key="4">
    <source>
        <dbReference type="ARBA" id="ARBA00022989"/>
    </source>
</evidence>
<keyword evidence="11" id="KW-1185">Reference proteome</keyword>
<keyword evidence="5 7" id="KW-0472">Membrane</keyword>
<proteinExistence type="inferred from homology"/>
<sequence length="408" mass="47088">MFKYSIIKIKNNLKLYIQQLVFIFIAIIFVFVLLNFQDASKNRIIKEINFYDQSVLTVIGGVSNEYPDGFYPTIDQLDIARSTLSKITFYKNTLEKIDTAQNVHVIAATSDFVDTGVPSRNLKYLYHLISEKIDLLYGTTWQQSSNEKVMVVDEDTAKIVFGYVNVVGQKLNFLDNEFTIIGVVSSDSYRKQQIEDFIKQGIPYDEQSINTTAYIPVRTYEDINGSITNYDYIITKMHAEEDTIQRLKEIFNMQDEQLLQTIDYVMNRMMMDNQTYFWIITVLTSIFGILGIINIANITSYTFLSDKRKLGIYKLLGATDFKLLKLNLVETVVTSTSTIGVSLLLSYIILVLISLLNDVFVYINWIQSLYYSGLLFVMTFLIILLVNMLISLLHFNKKSRYFILGEQS</sequence>
<dbReference type="InParanoid" id="A0A061A9H1"/>
<feature type="transmembrane region" description="Helical" evidence="7">
    <location>
        <begin position="341"/>
        <end position="363"/>
    </location>
</feature>
<reference evidence="11" key="1">
    <citation type="submission" date="2014-05" db="EMBL/GenBank/DDBJ databases">
        <authorList>
            <person name="Kube M."/>
        </authorList>
    </citation>
    <scope>NUCLEOTIDE SEQUENCE [LARGE SCALE GENOMIC DNA]</scope>
</reference>
<dbReference type="GO" id="GO:0022857">
    <property type="term" value="F:transmembrane transporter activity"/>
    <property type="evidence" value="ECO:0007669"/>
    <property type="project" value="TreeGrafter"/>
</dbReference>
<feature type="domain" description="MacB-like periplasmic core" evidence="9">
    <location>
        <begin position="23"/>
        <end position="239"/>
    </location>
</feature>
<feature type="domain" description="ABC3 transporter permease C-terminal" evidence="8">
    <location>
        <begin position="283"/>
        <end position="395"/>
    </location>
</feature>
<feature type="transmembrane region" description="Helical" evidence="7">
    <location>
        <begin position="369"/>
        <end position="393"/>
    </location>
</feature>
<evidence type="ECO:0000256" key="7">
    <source>
        <dbReference type="SAM" id="Phobius"/>
    </source>
</evidence>
<accession>A0A061A9H1</accession>
<evidence type="ECO:0000256" key="6">
    <source>
        <dbReference type="ARBA" id="ARBA00038076"/>
    </source>
</evidence>
<dbReference type="Proteomes" id="UP000032434">
    <property type="component" value="Chromosome 1"/>
</dbReference>
<dbReference type="InterPro" id="IPR050250">
    <property type="entry name" value="Macrolide_Exporter_MacB"/>
</dbReference>
<keyword evidence="4 7" id="KW-1133">Transmembrane helix</keyword>
<dbReference type="InterPro" id="IPR003838">
    <property type="entry name" value="ABC3_permease_C"/>
</dbReference>
<dbReference type="EMBL" id="LK028559">
    <property type="protein sequence ID" value="CDR30508.1"/>
    <property type="molecule type" value="Genomic_DNA"/>
</dbReference>
<feature type="transmembrane region" description="Helical" evidence="7">
    <location>
        <begin position="276"/>
        <end position="298"/>
    </location>
</feature>
<dbReference type="AlphaFoldDB" id="A0A061A9H1"/>
<comment type="similarity">
    <text evidence="6">Belongs to the ABC-4 integral membrane protein family.</text>
</comment>
<keyword evidence="2" id="KW-1003">Cell membrane</keyword>
<dbReference type="PANTHER" id="PTHR30572:SF4">
    <property type="entry name" value="ABC TRANSPORTER PERMEASE YTRF"/>
    <property type="match status" value="1"/>
</dbReference>
<evidence type="ECO:0000256" key="5">
    <source>
        <dbReference type="ARBA" id="ARBA00023136"/>
    </source>
</evidence>
<dbReference type="Pfam" id="PF02687">
    <property type="entry name" value="FtsX"/>
    <property type="match status" value="1"/>
</dbReference>
<evidence type="ECO:0000256" key="3">
    <source>
        <dbReference type="ARBA" id="ARBA00022692"/>
    </source>
</evidence>
<dbReference type="RefSeq" id="WP_045749049.1">
    <property type="nucleotide sequence ID" value="NZ_FUZK01000003.1"/>
</dbReference>
<keyword evidence="3 7" id="KW-0812">Transmembrane</keyword>
<evidence type="ECO:0000259" key="9">
    <source>
        <dbReference type="Pfam" id="PF12704"/>
    </source>
</evidence>
<protein>
    <submittedName>
        <fullName evidence="10">ABC transport, periplasmatic-binding protein and permease</fullName>
    </submittedName>
</protein>
<dbReference type="GO" id="GO:0005886">
    <property type="term" value="C:plasma membrane"/>
    <property type="evidence" value="ECO:0007669"/>
    <property type="project" value="UniProtKB-SubCell"/>
</dbReference>
<name>A0A061A9H1_9MOLU</name>
<evidence type="ECO:0000313" key="10">
    <source>
        <dbReference type="EMBL" id="CDR30508.1"/>
    </source>
</evidence>
<evidence type="ECO:0000259" key="8">
    <source>
        <dbReference type="Pfam" id="PF02687"/>
    </source>
</evidence>
<organism evidence="10 11">
    <name type="scientific">Acholeplasma oculi</name>
    <dbReference type="NCBI Taxonomy" id="35623"/>
    <lineage>
        <taxon>Bacteria</taxon>
        <taxon>Bacillati</taxon>
        <taxon>Mycoplasmatota</taxon>
        <taxon>Mollicutes</taxon>
        <taxon>Acholeplasmatales</taxon>
        <taxon>Acholeplasmataceae</taxon>
        <taxon>Acholeplasma</taxon>
    </lineage>
</organism>
<evidence type="ECO:0000256" key="1">
    <source>
        <dbReference type="ARBA" id="ARBA00004651"/>
    </source>
</evidence>
<evidence type="ECO:0000256" key="2">
    <source>
        <dbReference type="ARBA" id="ARBA00022475"/>
    </source>
</evidence>
<comment type="subcellular location">
    <subcellularLocation>
        <location evidence="1">Cell membrane</location>
        <topology evidence="1">Multi-pass membrane protein</topology>
    </subcellularLocation>
</comment>
<evidence type="ECO:0000313" key="11">
    <source>
        <dbReference type="Proteomes" id="UP000032434"/>
    </source>
</evidence>
<dbReference type="KEGG" id="aoc:Aocu_04350"/>
<gene>
    <name evidence="10" type="ORF">Aocu_04350</name>
</gene>
<dbReference type="PATRIC" id="fig|35623.3.peg.436"/>
<dbReference type="Pfam" id="PF12704">
    <property type="entry name" value="MacB_PCD"/>
    <property type="match status" value="1"/>
</dbReference>
<dbReference type="PANTHER" id="PTHR30572">
    <property type="entry name" value="MEMBRANE COMPONENT OF TRANSPORTER-RELATED"/>
    <property type="match status" value="1"/>
</dbReference>
<dbReference type="InterPro" id="IPR025857">
    <property type="entry name" value="MacB_PCD"/>
</dbReference>
<dbReference type="HOGENOM" id="CLU_671980_0_0_14"/>
<dbReference type="STRING" id="35623.Aocu_04350"/>
<feature type="transmembrane region" description="Helical" evidence="7">
    <location>
        <begin position="15"/>
        <end position="36"/>
    </location>
</feature>